<proteinExistence type="predicted"/>
<dbReference type="Proteomes" id="UP000254939">
    <property type="component" value="Unassembled WGS sequence"/>
</dbReference>
<dbReference type="OrthoDB" id="8335492at2"/>
<dbReference type="AlphaFoldDB" id="A0A370KK01"/>
<organism evidence="1 2">
    <name type="scientific">Rhizobium grahamii</name>
    <dbReference type="NCBI Taxonomy" id="1120045"/>
    <lineage>
        <taxon>Bacteria</taxon>
        <taxon>Pseudomonadati</taxon>
        <taxon>Pseudomonadota</taxon>
        <taxon>Alphaproteobacteria</taxon>
        <taxon>Hyphomicrobiales</taxon>
        <taxon>Rhizobiaceae</taxon>
        <taxon>Rhizobium/Agrobacterium group</taxon>
        <taxon>Rhizobium</taxon>
    </lineage>
</organism>
<gene>
    <name evidence="1" type="ORF">B5K06_22115</name>
</gene>
<comment type="caution">
    <text evidence="1">The sequence shown here is derived from an EMBL/GenBank/DDBJ whole genome shotgun (WGS) entry which is preliminary data.</text>
</comment>
<sequence>MDDSLDQINDIDQWVEEQIYRLAGSFVFVLDTTFARRIYLDANGSNSLVYDPQTKTAAATTALLLDPSAYRKRFDNELYRGLTVDQDGWFPAGLTAHTGIRRLMCNHYLDMVTMQTVRHWPAGKIEEAKDLSEPVALIADKVERTIRAIQRTGLGTMALTAGNETRLLLGCCRSFAGDIDFVTVKAPGAELDVTRSRELARRFDLKHRLLEYVEADANGARAWQMRVGHCISGSNMTMHPSVEPLNGRIFIGGLGGEIGRGFLWLNSEQGIAIDAPGIVSRLKLPQHPLLLKEVQRWLEPLRHYDSLFLLDLAYMELRMSCWAFSQSYAAPRIVEVNPLVSRDIYMAMLSVPPSLRRNNGLIVQGIQQTWPELLSLPINRYGDWRDRARIARNAMASPNRAIRKIRQLTSVKLGRMLARRAE</sequence>
<accession>A0A370KK01</accession>
<name>A0A370KK01_9HYPH</name>
<dbReference type="EMBL" id="NAAC01000027">
    <property type="protein sequence ID" value="RDJ06942.1"/>
    <property type="molecule type" value="Genomic_DNA"/>
</dbReference>
<reference evidence="1 2" key="1">
    <citation type="submission" date="2017-03" db="EMBL/GenBank/DDBJ databases">
        <title>Genome analysis of Rhizobial strains effectives or ineffectives for nitrogen fixation isolated from bean seeds.</title>
        <authorList>
            <person name="Peralta H."/>
            <person name="Aguilar-Vera A."/>
            <person name="Mora Y."/>
            <person name="Vargas-Lagunas C."/>
            <person name="Girard L."/>
            <person name="Mora J."/>
        </authorList>
    </citation>
    <scope>NUCLEOTIDE SEQUENCE [LARGE SCALE GENOMIC DNA]</scope>
    <source>
        <strain evidence="1 2">CCGM3</strain>
    </source>
</reference>
<evidence type="ECO:0000313" key="1">
    <source>
        <dbReference type="EMBL" id="RDJ06942.1"/>
    </source>
</evidence>
<protein>
    <submittedName>
        <fullName evidence="1">Uncharacterized protein</fullName>
    </submittedName>
</protein>
<evidence type="ECO:0000313" key="2">
    <source>
        <dbReference type="Proteomes" id="UP000254939"/>
    </source>
</evidence>